<dbReference type="AlphaFoldDB" id="A0A557SXW9"/>
<evidence type="ECO:0000313" key="2">
    <source>
        <dbReference type="EMBL" id="TVP41445.1"/>
    </source>
</evidence>
<proteinExistence type="predicted"/>
<comment type="caution">
    <text evidence="2">The sequence shown here is derived from an EMBL/GenBank/DDBJ whole genome shotgun (WGS) entry which is preliminary data.</text>
</comment>
<name>A0A557SXW9_9ARCH</name>
<keyword evidence="1" id="KW-0812">Transmembrane</keyword>
<dbReference type="Proteomes" id="UP000315289">
    <property type="component" value="Unassembled WGS sequence"/>
</dbReference>
<keyword evidence="3" id="KW-1185">Reference proteome</keyword>
<reference evidence="2 3" key="1">
    <citation type="journal article" date="2019" name="Front. Microbiol.">
        <title>Ammonia Oxidation by the Arctic Terrestrial Thaumarchaeote Candidatus Nitrosocosmicus arcticus Is Stimulated by Increasing Temperatures.</title>
        <authorList>
            <person name="Alves R.J.E."/>
            <person name="Kerou M."/>
            <person name="Zappe A."/>
            <person name="Bittner R."/>
            <person name="Abby S.S."/>
            <person name="Schmidt H.A."/>
            <person name="Pfeifer K."/>
            <person name="Schleper C."/>
        </authorList>
    </citation>
    <scope>NUCLEOTIDE SEQUENCE [LARGE SCALE GENOMIC DNA]</scope>
    <source>
        <strain evidence="2 3">Kfb</strain>
    </source>
</reference>
<keyword evidence="1" id="KW-0472">Membrane</keyword>
<feature type="transmembrane region" description="Helical" evidence="1">
    <location>
        <begin position="59"/>
        <end position="76"/>
    </location>
</feature>
<gene>
    <name evidence="2" type="ORF">NARC_30159</name>
</gene>
<feature type="transmembrane region" description="Helical" evidence="1">
    <location>
        <begin position="7"/>
        <end position="30"/>
    </location>
</feature>
<organism evidence="2 3">
    <name type="scientific">Candidatus Nitrosocosmicus arcticus</name>
    <dbReference type="NCBI Taxonomy" id="2035267"/>
    <lineage>
        <taxon>Archaea</taxon>
        <taxon>Nitrososphaerota</taxon>
        <taxon>Nitrososphaeria</taxon>
        <taxon>Nitrososphaerales</taxon>
        <taxon>Nitrososphaeraceae</taxon>
        <taxon>Candidatus Nitrosocosmicus</taxon>
    </lineage>
</organism>
<dbReference type="OrthoDB" id="11588at2157"/>
<protein>
    <submittedName>
        <fullName evidence="2">Uncharacterized protein</fullName>
    </submittedName>
</protein>
<dbReference type="EMBL" id="VOAH01000003">
    <property type="protein sequence ID" value="TVP41445.1"/>
    <property type="molecule type" value="Genomic_DNA"/>
</dbReference>
<sequence>MVSYKPILIAGLVMVVIGFIGISITAPIVIREAIPDTDYNIQSPPNVTQFRNPMVDGEIMSIMLVIVGWAVSLYGWDAKKNKKNPSIPS</sequence>
<accession>A0A557SXW9</accession>
<dbReference type="RefSeq" id="WP_144728912.1">
    <property type="nucleotide sequence ID" value="NZ_ML675579.1"/>
</dbReference>
<keyword evidence="1" id="KW-1133">Transmembrane helix</keyword>
<evidence type="ECO:0000313" key="3">
    <source>
        <dbReference type="Proteomes" id="UP000315289"/>
    </source>
</evidence>
<evidence type="ECO:0000256" key="1">
    <source>
        <dbReference type="SAM" id="Phobius"/>
    </source>
</evidence>